<dbReference type="Pfam" id="PF04357">
    <property type="entry name" value="TamB"/>
    <property type="match status" value="1"/>
</dbReference>
<evidence type="ECO:0000313" key="8">
    <source>
        <dbReference type="EMBL" id="MDR6511756.1"/>
    </source>
</evidence>
<keyword evidence="3 6" id="KW-1133">Transmembrane helix</keyword>
<evidence type="ECO:0000256" key="4">
    <source>
        <dbReference type="ARBA" id="ARBA00023136"/>
    </source>
</evidence>
<name>A0ABU1MN33_9SPHN</name>
<reference evidence="8 9" key="1">
    <citation type="submission" date="2023-07" db="EMBL/GenBank/DDBJ databases">
        <title>Sorghum-associated microbial communities from plants grown in Nebraska, USA.</title>
        <authorList>
            <person name="Schachtman D."/>
        </authorList>
    </citation>
    <scope>NUCLEOTIDE SEQUENCE [LARGE SCALE GENOMIC DNA]</scope>
    <source>
        <strain evidence="8 9">DS1027</strain>
    </source>
</reference>
<keyword evidence="4 6" id="KW-0472">Membrane</keyword>
<keyword evidence="9" id="KW-1185">Reference proteome</keyword>
<evidence type="ECO:0000256" key="6">
    <source>
        <dbReference type="SAM" id="Phobius"/>
    </source>
</evidence>
<gene>
    <name evidence="8" type="ORF">J2792_002632</name>
</gene>
<dbReference type="Proteomes" id="UP001184150">
    <property type="component" value="Unassembled WGS sequence"/>
</dbReference>
<evidence type="ECO:0000256" key="2">
    <source>
        <dbReference type="ARBA" id="ARBA00022692"/>
    </source>
</evidence>
<evidence type="ECO:0000256" key="5">
    <source>
        <dbReference type="SAM" id="MobiDB-lite"/>
    </source>
</evidence>
<dbReference type="InterPro" id="IPR007452">
    <property type="entry name" value="TamB_C"/>
</dbReference>
<sequence length="1405" mass="146186">MVQETEDTGAAGAPAPAPVPARATPRQPGFAARWARRLATGLLLLAAGLGVLFLILDSAIGHRFVIDRIAQVTPGSGLRVKIGRIDGSLFGASTLRDVVISDPHGRFMTVPEVELDWRPLSWLHSGLDIRTLVFHHGTLWRTPKMNPGDPNAPILPDFDIRIDRFALDDLTIAKGIVGDRRHIDVQARTDIRNGRALVDVTGKLGGRDRLVLHLDSQPDRDRFELGGIYDAPRDGLLAGLSGLRRDVHLRVAGRGSFADWHGFGWAQQNGKTMAAFLLDNRSGTYRLAGQLFPADLLKGTAAAAAGGKVSLLYQGTFAQSHAQGTAFAVTPTLRAMAQGGLDLANNRAEAIAVKAQVLRPEKLLANPQADGVALTGTLDGAFTDLSFQHVLTIRNLRSGQITAQGLRTAGTARWDGKALVLPLDVTAQVLRSGQAMVDQHLSGARLQGSLVLRGNALSADPLALHLKGLDARLTLRGDIARGGYALAGPIVARGFAVPDVGMLDGTAKVLIKVGDNLPWSIQANAAGRLSRLSNATLANLAGGDVRFTGSARMGGNIPLTLRKVAVNAPKLTLTMDGQVGQDGTASVVGQGRSTDYGPFTVDARMAKDGPHAELVFASPLPAAGLKDVRVGISPIADGLGITAQGQSRLGPFNGSMGLFSPKDGPTRLQIQFLRVWQTDVSGGVTLGSGGVTGDLALKGGGLDGTIHLAPQDGGQMVKALILARNARFGGDTPLAIGNAKIDVDGLFAKGNSTLTANVTAQGLAAGKVFIGRMAASAALVNGSGSVTASIAGRRGTQFALQGTAAFEPDKIVAYVAGNYAGRTVDMPRRMVMEREGEGWKLNPTQVTFGRGIVIAEGHVLGGPTKIDLKVARMPLSVLDIAVADLGLGGLASGLIDYSDDGTGAPQGHVAIQVRNFSRSGLVLTSQPVDLYLVGQLDAASLQTRAVVKDQGAVRGRLQAAIADLPRGGTLAERLRGGKLNAQVRYSGPAESLWRLAGVEAFDFTGPLGATANITGTIDAPVLSGALAAKGLRVRSSLIGADIQNVEAAGSFDASHLALQHFAGTTSNGGKVEGSGTIDLSAIATKGVGIDLRLAASNAQLIRRDDMSATVTGPLRVISTGNGGTIAGRVRIDQASWALGKASAAADLPTIKTREINAPADAAPAKVPSAPWQFMIDAVAANRVAVRGMGLDSEWGADIHLRGTTAAPEITGTAEVIRGAYEFAGKRFDLTRGKIRFTGSTPIDPQLDIVATGDANGVTATISITGTAAHTSIAFSSTPALPEEELLSRLLFGTSITQISAPEAVQLASALASLRGGGGGDPINKVRSAIGLDRLRIVGADATTGRGTSIAVGKYLGRRFYLELVTDGRGYNATSIEFRITRWLALLATISTIGDEQISVKASKDY</sequence>
<organism evidence="8 9">
    <name type="scientific">Novosphingobium capsulatum</name>
    <dbReference type="NCBI Taxonomy" id="13688"/>
    <lineage>
        <taxon>Bacteria</taxon>
        <taxon>Pseudomonadati</taxon>
        <taxon>Pseudomonadota</taxon>
        <taxon>Alphaproteobacteria</taxon>
        <taxon>Sphingomonadales</taxon>
        <taxon>Sphingomonadaceae</taxon>
        <taxon>Novosphingobium</taxon>
    </lineage>
</organism>
<dbReference type="PANTHER" id="PTHR36985">
    <property type="entry name" value="TRANSLOCATION AND ASSEMBLY MODULE SUBUNIT TAMB"/>
    <property type="match status" value="1"/>
</dbReference>
<dbReference type="PANTHER" id="PTHR36985:SF1">
    <property type="entry name" value="TRANSLOCATION AND ASSEMBLY MODULE SUBUNIT TAMB"/>
    <property type="match status" value="1"/>
</dbReference>
<feature type="region of interest" description="Disordered" evidence="5">
    <location>
        <begin position="1"/>
        <end position="25"/>
    </location>
</feature>
<evidence type="ECO:0000259" key="7">
    <source>
        <dbReference type="Pfam" id="PF04357"/>
    </source>
</evidence>
<feature type="transmembrane region" description="Helical" evidence="6">
    <location>
        <begin position="38"/>
        <end position="56"/>
    </location>
</feature>
<keyword evidence="2 6" id="KW-0812">Transmembrane</keyword>
<proteinExistence type="predicted"/>
<protein>
    <submittedName>
        <fullName evidence="8">Translocation and assembly module TamB</fullName>
    </submittedName>
</protein>
<accession>A0ABU1MN33</accession>
<dbReference type="RefSeq" id="WP_309805543.1">
    <property type="nucleotide sequence ID" value="NZ_JAVDRD010000006.1"/>
</dbReference>
<feature type="domain" description="Translocation and assembly module TamB C-terminal" evidence="7">
    <location>
        <begin position="1061"/>
        <end position="1400"/>
    </location>
</feature>
<comment type="subcellular location">
    <subcellularLocation>
        <location evidence="1">Membrane</location>
        <topology evidence="1">Single-pass membrane protein</topology>
    </subcellularLocation>
</comment>
<feature type="compositionally biased region" description="Low complexity" evidence="5">
    <location>
        <begin position="8"/>
        <end position="25"/>
    </location>
</feature>
<comment type="caution">
    <text evidence="8">The sequence shown here is derived from an EMBL/GenBank/DDBJ whole genome shotgun (WGS) entry which is preliminary data.</text>
</comment>
<evidence type="ECO:0000256" key="1">
    <source>
        <dbReference type="ARBA" id="ARBA00004167"/>
    </source>
</evidence>
<dbReference type="EMBL" id="JAVDRD010000006">
    <property type="protein sequence ID" value="MDR6511756.1"/>
    <property type="molecule type" value="Genomic_DNA"/>
</dbReference>
<evidence type="ECO:0000256" key="3">
    <source>
        <dbReference type="ARBA" id="ARBA00022989"/>
    </source>
</evidence>
<evidence type="ECO:0000313" key="9">
    <source>
        <dbReference type="Proteomes" id="UP001184150"/>
    </source>
</evidence>